<comment type="caution">
    <text evidence="6">The sequence shown here is derived from an EMBL/GenBank/DDBJ whole genome shotgun (WGS) entry which is preliminary data.</text>
</comment>
<dbReference type="SUPFAM" id="SSF52172">
    <property type="entry name" value="CheY-like"/>
    <property type="match status" value="1"/>
</dbReference>
<dbReference type="Proteomes" id="UP000996601">
    <property type="component" value="Unassembled WGS sequence"/>
</dbReference>
<dbReference type="SMART" id="SM00448">
    <property type="entry name" value="REC"/>
    <property type="match status" value="1"/>
</dbReference>
<dbReference type="EMBL" id="WHSB02000013">
    <property type="protein sequence ID" value="MCQ4633566.1"/>
    <property type="molecule type" value="Genomic_DNA"/>
</dbReference>
<dbReference type="PROSITE" id="PS50110">
    <property type="entry name" value="RESPONSE_REGULATORY"/>
    <property type="match status" value="1"/>
</dbReference>
<evidence type="ECO:0000313" key="7">
    <source>
        <dbReference type="Proteomes" id="UP000996601"/>
    </source>
</evidence>
<dbReference type="RefSeq" id="WP_256120180.1">
    <property type="nucleotide sequence ID" value="NZ_WHSB02000013.1"/>
</dbReference>
<keyword evidence="3" id="KW-0804">Transcription</keyword>
<accession>A0ABT1REX8</accession>
<protein>
    <submittedName>
        <fullName evidence="6">Response regulator</fullName>
    </submittedName>
</protein>
<sequence length="132" mass="14266">MPTDQHTILVVEDEPLIRLVLIEALQDEGYLVLAASSVLEAIGLMGKFPHIDGLVTDVDLPGGLSGLDLLELFSQCRPTAAQIVVSGGNDLKEGHMSARARFFSKPYSLDDIIAELDCQIAVTSAILHRQAR</sequence>
<dbReference type="PANTHER" id="PTHR44591:SF3">
    <property type="entry name" value="RESPONSE REGULATORY DOMAIN-CONTAINING PROTEIN"/>
    <property type="match status" value="1"/>
</dbReference>
<dbReference type="InterPro" id="IPR001789">
    <property type="entry name" value="Sig_transdc_resp-reg_receiver"/>
</dbReference>
<keyword evidence="7" id="KW-1185">Reference proteome</keyword>
<dbReference type="Pfam" id="PF00072">
    <property type="entry name" value="Response_reg"/>
    <property type="match status" value="1"/>
</dbReference>
<name>A0ABT1REX8_9HYPH</name>
<evidence type="ECO:0000256" key="3">
    <source>
        <dbReference type="ARBA" id="ARBA00023163"/>
    </source>
</evidence>
<evidence type="ECO:0000259" key="5">
    <source>
        <dbReference type="PROSITE" id="PS50110"/>
    </source>
</evidence>
<evidence type="ECO:0000256" key="1">
    <source>
        <dbReference type="ARBA" id="ARBA00022553"/>
    </source>
</evidence>
<proteinExistence type="predicted"/>
<evidence type="ECO:0000313" key="6">
    <source>
        <dbReference type="EMBL" id="MCQ4633566.1"/>
    </source>
</evidence>
<keyword evidence="2" id="KW-0805">Transcription regulation</keyword>
<gene>
    <name evidence="6" type="ORF">GB927_026240</name>
</gene>
<keyword evidence="1 4" id="KW-0597">Phosphoprotein</keyword>
<reference evidence="6" key="1">
    <citation type="submission" date="2021-07" db="EMBL/GenBank/DDBJ databases">
        <title>Shinella sp. nov., a novel member of the genus Shinella from water.</title>
        <authorList>
            <person name="Deng Y."/>
        </authorList>
    </citation>
    <scope>NUCLEOTIDE SEQUENCE</scope>
    <source>
        <strain evidence="6">CPCC 100929</strain>
    </source>
</reference>
<dbReference type="Gene3D" id="3.40.50.2300">
    <property type="match status" value="1"/>
</dbReference>
<feature type="domain" description="Response regulatory" evidence="5">
    <location>
        <begin position="7"/>
        <end position="120"/>
    </location>
</feature>
<evidence type="ECO:0000256" key="4">
    <source>
        <dbReference type="PROSITE-ProRule" id="PRU00169"/>
    </source>
</evidence>
<dbReference type="PANTHER" id="PTHR44591">
    <property type="entry name" value="STRESS RESPONSE REGULATOR PROTEIN 1"/>
    <property type="match status" value="1"/>
</dbReference>
<organism evidence="6 7">
    <name type="scientific">Shinella lacus</name>
    <dbReference type="NCBI Taxonomy" id="2654216"/>
    <lineage>
        <taxon>Bacteria</taxon>
        <taxon>Pseudomonadati</taxon>
        <taxon>Pseudomonadota</taxon>
        <taxon>Alphaproteobacteria</taxon>
        <taxon>Hyphomicrobiales</taxon>
        <taxon>Rhizobiaceae</taxon>
        <taxon>Shinella</taxon>
    </lineage>
</organism>
<evidence type="ECO:0000256" key="2">
    <source>
        <dbReference type="ARBA" id="ARBA00023015"/>
    </source>
</evidence>
<dbReference type="InterPro" id="IPR011006">
    <property type="entry name" value="CheY-like_superfamily"/>
</dbReference>
<dbReference type="InterPro" id="IPR050595">
    <property type="entry name" value="Bact_response_regulator"/>
</dbReference>
<feature type="modified residue" description="4-aspartylphosphate" evidence="4">
    <location>
        <position position="57"/>
    </location>
</feature>